<dbReference type="EMBL" id="JBIAZU010000001">
    <property type="protein sequence ID" value="MFF5289467.1"/>
    <property type="molecule type" value="Genomic_DNA"/>
</dbReference>
<reference evidence="3 4" key="1">
    <citation type="submission" date="2024-10" db="EMBL/GenBank/DDBJ databases">
        <title>The Natural Products Discovery Center: Release of the First 8490 Sequenced Strains for Exploring Actinobacteria Biosynthetic Diversity.</title>
        <authorList>
            <person name="Kalkreuter E."/>
            <person name="Kautsar S.A."/>
            <person name="Yang D."/>
            <person name="Bader C.D."/>
            <person name="Teijaro C.N."/>
            <person name="Fluegel L."/>
            <person name="Davis C.M."/>
            <person name="Simpson J.R."/>
            <person name="Lauterbach L."/>
            <person name="Steele A.D."/>
            <person name="Gui C."/>
            <person name="Meng S."/>
            <person name="Li G."/>
            <person name="Viehrig K."/>
            <person name="Ye F."/>
            <person name="Su P."/>
            <person name="Kiefer A.F."/>
            <person name="Nichols A."/>
            <person name="Cepeda A.J."/>
            <person name="Yan W."/>
            <person name="Fan B."/>
            <person name="Jiang Y."/>
            <person name="Adhikari A."/>
            <person name="Zheng C.-J."/>
            <person name="Schuster L."/>
            <person name="Cowan T.M."/>
            <person name="Smanski M.J."/>
            <person name="Chevrette M.G."/>
            <person name="De Carvalho L.P.S."/>
            <person name="Shen B."/>
        </authorList>
    </citation>
    <scope>NUCLEOTIDE SEQUENCE [LARGE SCALE GENOMIC DNA]</scope>
    <source>
        <strain evidence="3 4">NPDC000087</strain>
    </source>
</reference>
<dbReference type="PANTHER" id="PTHR46268:SF6">
    <property type="entry name" value="UNIVERSAL STRESS PROTEIN UP12"/>
    <property type="match status" value="1"/>
</dbReference>
<keyword evidence="4" id="KW-1185">Reference proteome</keyword>
<dbReference type="InterPro" id="IPR006016">
    <property type="entry name" value="UspA"/>
</dbReference>
<accession>A0ABW6W827</accession>
<dbReference type="CDD" id="cd00293">
    <property type="entry name" value="USP-like"/>
    <property type="match status" value="1"/>
</dbReference>
<comment type="caution">
    <text evidence="3">The sequence shown here is derived from an EMBL/GenBank/DDBJ whole genome shotgun (WGS) entry which is preliminary data.</text>
</comment>
<evidence type="ECO:0000313" key="3">
    <source>
        <dbReference type="EMBL" id="MFF5289467.1"/>
    </source>
</evidence>
<dbReference type="PANTHER" id="PTHR46268">
    <property type="entry name" value="STRESS RESPONSE PROTEIN NHAX"/>
    <property type="match status" value="1"/>
</dbReference>
<evidence type="ECO:0000313" key="4">
    <source>
        <dbReference type="Proteomes" id="UP001602245"/>
    </source>
</evidence>
<dbReference type="SUPFAM" id="SSF52402">
    <property type="entry name" value="Adenine nucleotide alpha hydrolases-like"/>
    <property type="match status" value="2"/>
</dbReference>
<proteinExistence type="inferred from homology"/>
<organism evidence="3 4">
    <name type="scientific">Paractinoplanes globisporus</name>
    <dbReference type="NCBI Taxonomy" id="113565"/>
    <lineage>
        <taxon>Bacteria</taxon>
        <taxon>Bacillati</taxon>
        <taxon>Actinomycetota</taxon>
        <taxon>Actinomycetes</taxon>
        <taxon>Micromonosporales</taxon>
        <taxon>Micromonosporaceae</taxon>
        <taxon>Paractinoplanes</taxon>
    </lineage>
</organism>
<feature type="domain" description="UspA" evidence="2">
    <location>
        <begin position="11"/>
        <end position="141"/>
    </location>
</feature>
<name>A0ABW6W827_9ACTN</name>
<dbReference type="PRINTS" id="PR01438">
    <property type="entry name" value="UNVRSLSTRESS"/>
</dbReference>
<protein>
    <submittedName>
        <fullName evidence="3">Universal stress protein</fullName>
    </submittedName>
</protein>
<gene>
    <name evidence="3" type="ORF">ACFY35_08520</name>
</gene>
<evidence type="ECO:0000259" key="2">
    <source>
        <dbReference type="Pfam" id="PF00582"/>
    </source>
</evidence>
<evidence type="ECO:0000256" key="1">
    <source>
        <dbReference type="ARBA" id="ARBA00008791"/>
    </source>
</evidence>
<dbReference type="Proteomes" id="UP001602245">
    <property type="component" value="Unassembled WGS sequence"/>
</dbReference>
<dbReference type="Gene3D" id="3.40.50.620">
    <property type="entry name" value="HUPs"/>
    <property type="match status" value="2"/>
</dbReference>
<dbReference type="Pfam" id="PF00582">
    <property type="entry name" value="Usp"/>
    <property type="match status" value="2"/>
</dbReference>
<comment type="similarity">
    <text evidence="1">Belongs to the universal stress protein A family.</text>
</comment>
<feature type="domain" description="UspA" evidence="2">
    <location>
        <begin position="150"/>
        <end position="290"/>
    </location>
</feature>
<dbReference type="RefSeq" id="WP_084698913.1">
    <property type="nucleotide sequence ID" value="NZ_JBIAZU010000001.1"/>
</dbReference>
<sequence length="304" mass="31696">MGNEAPTPQSRAVVVGVDGSRSTPATVDLAVAEAARSGASLLIVHVWPGRYRGVFRSRNLVPSRTDGSRLLELMARRAELAGPSLSISTELLDGGAATVLTGCSSRALLLVVGHRDDPVTRPAWGSTAAYLAHHSECPLLVNRGTGHNGPVVVASSAQRSGTATLGYAFAEAALLGTRLVAVHMWARPGAAYGSAPVIAKGGYATERREAEARLAEALSDWSERFPEVAVERLVVSDLDLACTIDRASRRGRLLVTGIGRHGRFAELLYGSAGAGPVGLRPATCPVALVPAGWPVLDVAHLGTH</sequence>
<dbReference type="InterPro" id="IPR006015">
    <property type="entry name" value="Universal_stress_UspA"/>
</dbReference>
<dbReference type="InterPro" id="IPR014729">
    <property type="entry name" value="Rossmann-like_a/b/a_fold"/>
</dbReference>